<dbReference type="PANTHER" id="PTHR33620:SF1">
    <property type="entry name" value="UREASE ACCESSORY PROTEIN F"/>
    <property type="match status" value="1"/>
</dbReference>
<dbReference type="Proteomes" id="UP001230289">
    <property type="component" value="Unassembled WGS sequence"/>
</dbReference>
<proteinExistence type="predicted"/>
<evidence type="ECO:0000256" key="1">
    <source>
        <dbReference type="ARBA" id="ARBA00022988"/>
    </source>
</evidence>
<dbReference type="RefSeq" id="WP_308489660.1">
    <property type="nucleotide sequence ID" value="NZ_JAVFCB010000006.1"/>
</dbReference>
<dbReference type="InterPro" id="IPR038277">
    <property type="entry name" value="UreF_sf"/>
</dbReference>
<evidence type="ECO:0000313" key="4">
    <source>
        <dbReference type="Proteomes" id="UP001230289"/>
    </source>
</evidence>
<keyword evidence="2" id="KW-0143">Chaperone</keyword>
<dbReference type="PANTHER" id="PTHR33620">
    <property type="entry name" value="UREASE ACCESSORY PROTEIN F"/>
    <property type="match status" value="1"/>
</dbReference>
<evidence type="ECO:0000313" key="3">
    <source>
        <dbReference type="EMBL" id="MDQ4214658.1"/>
    </source>
</evidence>
<dbReference type="Gene3D" id="1.10.4190.10">
    <property type="entry name" value="Urease accessory protein UreF"/>
    <property type="match status" value="1"/>
</dbReference>
<evidence type="ECO:0000256" key="2">
    <source>
        <dbReference type="ARBA" id="ARBA00023186"/>
    </source>
</evidence>
<organism evidence="3 4">
    <name type="scientific">Microbacterium capsulatum</name>
    <dbReference type="NCBI Taxonomy" id="3041921"/>
    <lineage>
        <taxon>Bacteria</taxon>
        <taxon>Bacillati</taxon>
        <taxon>Actinomycetota</taxon>
        <taxon>Actinomycetes</taxon>
        <taxon>Micrococcales</taxon>
        <taxon>Microbacteriaceae</taxon>
        <taxon>Microbacterium</taxon>
    </lineage>
</organism>
<sequence length="216" mass="22540">MLADSRTPIGGLVNSGGLEPALQGGMPADRARAYLHGRLRTVAEIEAAVAVVTRAVALERDPAEWASAVAEIEDEWAARTPSPAQRASSRLLARGLQRMAGAVWPSAFLAFLAPIAPSRGVVVGAVAAATGMPADAAVRLVLYDEAQAVVAALLKLAPMDPLVTASWAFEACAAAEPRVARLTEITEPSAIPANGCPQSEEWAESHAATTRRLFRA</sequence>
<name>A0ABU0XHR5_9MICO</name>
<reference evidence="3 4" key="1">
    <citation type="submission" date="2023-08" db="EMBL/GenBank/DDBJ databases">
        <title>Microbacterium sp. nov., isolated from a waste landfill.</title>
        <authorList>
            <person name="Wen W."/>
        </authorList>
    </citation>
    <scope>NUCLEOTIDE SEQUENCE [LARGE SCALE GENOMIC DNA]</scope>
    <source>
        <strain evidence="3 4">ASV81</strain>
    </source>
</reference>
<dbReference type="Pfam" id="PF01730">
    <property type="entry name" value="UreF"/>
    <property type="match status" value="1"/>
</dbReference>
<dbReference type="InterPro" id="IPR002639">
    <property type="entry name" value="UreF"/>
</dbReference>
<keyword evidence="1" id="KW-0996">Nickel insertion</keyword>
<accession>A0ABU0XHR5</accession>
<gene>
    <name evidence="3" type="ORF">RBR11_12105</name>
</gene>
<dbReference type="EMBL" id="JAVFCB010000006">
    <property type="protein sequence ID" value="MDQ4214658.1"/>
    <property type="molecule type" value="Genomic_DNA"/>
</dbReference>
<keyword evidence="4" id="KW-1185">Reference proteome</keyword>
<protein>
    <submittedName>
        <fullName evidence="3">Urease accessory UreF family protein</fullName>
    </submittedName>
</protein>
<comment type="caution">
    <text evidence="3">The sequence shown here is derived from an EMBL/GenBank/DDBJ whole genome shotgun (WGS) entry which is preliminary data.</text>
</comment>